<evidence type="ECO:0000313" key="2">
    <source>
        <dbReference type="Proteomes" id="UP000024533"/>
    </source>
</evidence>
<dbReference type="AlphaFoldDB" id="A0A059J3X0"/>
<name>A0A059J3X0_TRIIM</name>
<dbReference type="HOGENOM" id="CLU_1422363_0_0_1"/>
<evidence type="ECO:0000313" key="1">
    <source>
        <dbReference type="EMBL" id="KDB22581.1"/>
    </source>
</evidence>
<dbReference type="EMBL" id="AOKY01000346">
    <property type="protein sequence ID" value="KDB22581.1"/>
    <property type="molecule type" value="Genomic_DNA"/>
</dbReference>
<organism evidence="1 2">
    <name type="scientific">Trichophyton interdigitale (strain MR816)</name>
    <dbReference type="NCBI Taxonomy" id="1215338"/>
    <lineage>
        <taxon>Eukaryota</taxon>
        <taxon>Fungi</taxon>
        <taxon>Dikarya</taxon>
        <taxon>Ascomycota</taxon>
        <taxon>Pezizomycotina</taxon>
        <taxon>Eurotiomycetes</taxon>
        <taxon>Eurotiomycetidae</taxon>
        <taxon>Onygenales</taxon>
        <taxon>Arthrodermataceae</taxon>
        <taxon>Trichophyton</taxon>
    </lineage>
</organism>
<gene>
    <name evidence="1" type="ORF">H109_05502</name>
</gene>
<dbReference type="OrthoDB" id="5383526at2759"/>
<dbReference type="OMA" id="GANIRNH"/>
<keyword evidence="2" id="KW-1185">Reference proteome</keyword>
<protein>
    <submittedName>
        <fullName evidence="1">Uncharacterized protein</fullName>
    </submittedName>
</protein>
<accession>A0A059J3X0</accession>
<proteinExistence type="predicted"/>
<reference evidence="1 2" key="1">
    <citation type="submission" date="2014-02" db="EMBL/GenBank/DDBJ databases">
        <title>The Genome Sequence of Trichophyton interdigitale MR816.</title>
        <authorList>
            <consortium name="The Broad Institute Genomics Platform"/>
            <person name="Cuomo C.A."/>
            <person name="White T.C."/>
            <person name="Graser Y."/>
            <person name="Martinez-Rossi N."/>
            <person name="Heitman J."/>
            <person name="Young S.K."/>
            <person name="Zeng Q."/>
            <person name="Gargeya S."/>
            <person name="Abouelleil A."/>
            <person name="Alvarado L."/>
            <person name="Chapman S.B."/>
            <person name="Gainer-Dewar J."/>
            <person name="Goldberg J."/>
            <person name="Griggs A."/>
            <person name="Gujja S."/>
            <person name="Hansen M."/>
            <person name="Howarth C."/>
            <person name="Imamovic A."/>
            <person name="Larimer J."/>
            <person name="Martinez D."/>
            <person name="Murphy C."/>
            <person name="Pearson M.D."/>
            <person name="Persinoti G."/>
            <person name="Poon T."/>
            <person name="Priest M."/>
            <person name="Roberts A.D."/>
            <person name="Saif S."/>
            <person name="Shea T.D."/>
            <person name="Sykes S.N."/>
            <person name="Wortman J."/>
            <person name="Nusbaum C."/>
            <person name="Birren B."/>
        </authorList>
    </citation>
    <scope>NUCLEOTIDE SEQUENCE [LARGE SCALE GENOMIC DNA]</scope>
    <source>
        <strain evidence="1 2">MR816</strain>
    </source>
</reference>
<sequence length="191" mass="20592">MKVFAYISLATVVAGANIRNHFEDNCKGGYLDYPNIAQRICASALHDHNTKGAVTVAFSQLPQRSDMNGYQSTRDGGICGSLQKRQNVGNTDHKCLPKLAGGSAYAGSSWTAPGFKAASEEDTKCTGEMAPHALVLNDGHKFALGDMEKDMVNSLYKLAIAGKGFQELPSEFASFEIEKEGVQQRAQEIEA</sequence>
<comment type="caution">
    <text evidence="1">The sequence shown here is derived from an EMBL/GenBank/DDBJ whole genome shotgun (WGS) entry which is preliminary data.</text>
</comment>
<dbReference type="Proteomes" id="UP000024533">
    <property type="component" value="Unassembled WGS sequence"/>
</dbReference>